<dbReference type="Proteomes" id="UP000467700">
    <property type="component" value="Unassembled WGS sequence"/>
</dbReference>
<keyword evidence="4" id="KW-0472">Membrane</keyword>
<keyword evidence="4" id="KW-1133">Transmembrane helix</keyword>
<dbReference type="OrthoDB" id="194358at2759"/>
<keyword evidence="1" id="KW-0677">Repeat</keyword>
<dbReference type="Gene3D" id="1.25.40.20">
    <property type="entry name" value="Ankyrin repeat-containing domain"/>
    <property type="match status" value="3"/>
</dbReference>
<protein>
    <recommendedName>
        <fullName evidence="7">Ankyrin</fullName>
    </recommendedName>
</protein>
<evidence type="ECO:0000256" key="4">
    <source>
        <dbReference type="SAM" id="Phobius"/>
    </source>
</evidence>
<name>A0A8S0VWT6_CYCAE</name>
<sequence>MLRYICSSLHLSPWCCALLVADDNPRRRKASSGFVQLLGLLRPTTTVIHCPHLLLLFLMGPSSSSRKGNLSAPSEAISVHVLIRQGLTARALKALENGANPNATDEENQTLICTAISCGNGDVLKQLLQLGADMSVTPRQDGNRVRGRSLISISITLLLVALQFRLPADLLEAFKFTIFSIPVEILIWSILTSTDIHLDKRVIWCIMIIYLPLSFISYFFSAPLQAFAFALLHSQSLFAYVFRRLLLYAAQLVTGRPTRMQLPRAPGVEAVMATIGYKGEAQGMMKLLLENGLDVGSPQQKGSLFQIIWMWAIRRGHAEIVAILSSRPDIPSPLFISFDEPEPLNVLSYVAHKGYSNLLRVLLNAHGYDTTAKSAALLACLSHIMMNTSRCVATITTLLQYGIGTGISVGRHEGRSALSWACHFEDCHIQLVPLLLQHGAGATVNSSDSDGKAALHRAVWWNGENSTATIDLLLDAGADINILDASGHTPLWEAASKSVPPVIAHLLKRGAKVDFRSPESTTPLMEACLHNSTVAVAILLADGADPNASAPDDTPLASAVRQQYYQAINDDLVYMLLQAGACPIVPLSDQFQLMQQPLVQCIHSTCQDGEWLLELLEAARASGPIPLEILNCAIQQMLQYVPYMHLDGLLALLQAGGDPSTQSLQPLAAEGGTVMHFAVRNYPHHRGDVRKILRLLVNSPFLLRSPTNLLFDRDNLGDTLLHAAAYSGNTTAMKELMSIADSFNLLQKYVNAADSSGYTPLAVACQVPPTSPTGYTKLDTHSDLDGPEFFGGRLRDGIRAGIIGHRFEQAQYSMDTEDNVYLLLEAGSNPFAISNDGLIPLHLACQAGNPIIAGVLLQNRKRFQSGAQLGFSYTMRSLLTVNDKQGRTPLHFAAQSGSAELVRMVLAANVLRVFNGREVTPDEGTIWPSHAASETEILLAKDESGYTPLHYAIKTGHVDVVKVFFNEVEGFEWNLDPGPDDGVSFEPDKAADFARIQIPSAEVQLGRT</sequence>
<evidence type="ECO:0000313" key="5">
    <source>
        <dbReference type="EMBL" id="CAA7265504.1"/>
    </source>
</evidence>
<dbReference type="PROSITE" id="PS50297">
    <property type="entry name" value="ANK_REP_REGION"/>
    <property type="match status" value="3"/>
</dbReference>
<organism evidence="5 6">
    <name type="scientific">Cyclocybe aegerita</name>
    <name type="common">Black poplar mushroom</name>
    <name type="synonym">Agrocybe aegerita</name>
    <dbReference type="NCBI Taxonomy" id="1973307"/>
    <lineage>
        <taxon>Eukaryota</taxon>
        <taxon>Fungi</taxon>
        <taxon>Dikarya</taxon>
        <taxon>Basidiomycota</taxon>
        <taxon>Agaricomycotina</taxon>
        <taxon>Agaricomycetes</taxon>
        <taxon>Agaricomycetidae</taxon>
        <taxon>Agaricales</taxon>
        <taxon>Agaricineae</taxon>
        <taxon>Bolbitiaceae</taxon>
        <taxon>Cyclocybe</taxon>
    </lineage>
</organism>
<evidence type="ECO:0000313" key="6">
    <source>
        <dbReference type="Proteomes" id="UP000467700"/>
    </source>
</evidence>
<feature type="transmembrane region" description="Helical" evidence="4">
    <location>
        <begin position="149"/>
        <end position="167"/>
    </location>
</feature>
<evidence type="ECO:0000256" key="2">
    <source>
        <dbReference type="ARBA" id="ARBA00023043"/>
    </source>
</evidence>
<feature type="transmembrane region" description="Helical" evidence="4">
    <location>
        <begin position="203"/>
        <end position="220"/>
    </location>
</feature>
<feature type="repeat" description="ANK" evidence="3">
    <location>
        <begin position="944"/>
        <end position="966"/>
    </location>
</feature>
<gene>
    <name evidence="5" type="ORF">AAE3_LOCUS7722</name>
</gene>
<dbReference type="InterPro" id="IPR002110">
    <property type="entry name" value="Ankyrin_rpt"/>
</dbReference>
<comment type="caution">
    <text evidence="5">The sequence shown here is derived from an EMBL/GenBank/DDBJ whole genome shotgun (WGS) entry which is preliminary data.</text>
</comment>
<reference evidence="5 6" key="1">
    <citation type="submission" date="2020-01" db="EMBL/GenBank/DDBJ databases">
        <authorList>
            <person name="Gupta K D."/>
        </authorList>
    </citation>
    <scope>NUCLEOTIDE SEQUENCE [LARGE SCALE GENOMIC DNA]</scope>
</reference>
<evidence type="ECO:0008006" key="7">
    <source>
        <dbReference type="Google" id="ProtNLM"/>
    </source>
</evidence>
<dbReference type="SMART" id="SM00248">
    <property type="entry name" value="ANK"/>
    <property type="match status" value="12"/>
</dbReference>
<dbReference type="PROSITE" id="PS50088">
    <property type="entry name" value="ANK_REPEAT"/>
    <property type="match status" value="5"/>
</dbReference>
<dbReference type="Pfam" id="PF00023">
    <property type="entry name" value="Ank"/>
    <property type="match status" value="1"/>
</dbReference>
<feature type="transmembrane region" description="Helical" evidence="4">
    <location>
        <begin position="173"/>
        <end position="191"/>
    </location>
</feature>
<dbReference type="AlphaFoldDB" id="A0A8S0VWT6"/>
<feature type="repeat" description="ANK" evidence="3">
    <location>
        <begin position="450"/>
        <end position="485"/>
    </location>
</feature>
<dbReference type="InterPro" id="IPR036770">
    <property type="entry name" value="Ankyrin_rpt-contain_sf"/>
</dbReference>
<feature type="repeat" description="ANK" evidence="3">
    <location>
        <begin position="486"/>
        <end position="518"/>
    </location>
</feature>
<proteinExistence type="predicted"/>
<keyword evidence="2 3" id="KW-0040">ANK repeat</keyword>
<evidence type="ECO:0000256" key="1">
    <source>
        <dbReference type="ARBA" id="ARBA00022737"/>
    </source>
</evidence>
<keyword evidence="6" id="KW-1185">Reference proteome</keyword>
<dbReference type="SUPFAM" id="SSF48403">
    <property type="entry name" value="Ankyrin repeat"/>
    <property type="match status" value="2"/>
</dbReference>
<dbReference type="PANTHER" id="PTHR24198:SF165">
    <property type="entry name" value="ANKYRIN REPEAT-CONTAINING PROTEIN-RELATED"/>
    <property type="match status" value="1"/>
</dbReference>
<dbReference type="Pfam" id="PF12796">
    <property type="entry name" value="Ank_2"/>
    <property type="match status" value="2"/>
</dbReference>
<accession>A0A8S0VWT6</accession>
<feature type="repeat" description="ANK" evidence="3">
    <location>
        <begin position="885"/>
        <end position="906"/>
    </location>
</feature>
<keyword evidence="4" id="KW-0812">Transmembrane</keyword>
<dbReference type="PANTHER" id="PTHR24198">
    <property type="entry name" value="ANKYRIN REPEAT AND PROTEIN KINASE DOMAIN-CONTAINING PROTEIN"/>
    <property type="match status" value="1"/>
</dbReference>
<feature type="repeat" description="ANK" evidence="3">
    <location>
        <begin position="519"/>
        <end position="551"/>
    </location>
</feature>
<dbReference type="EMBL" id="CACVBS010000049">
    <property type="protein sequence ID" value="CAA7265504.1"/>
    <property type="molecule type" value="Genomic_DNA"/>
</dbReference>
<evidence type="ECO:0000256" key="3">
    <source>
        <dbReference type="PROSITE-ProRule" id="PRU00023"/>
    </source>
</evidence>